<feature type="transmembrane region" description="Helical" evidence="6">
    <location>
        <begin position="430"/>
        <end position="450"/>
    </location>
</feature>
<evidence type="ECO:0000256" key="5">
    <source>
        <dbReference type="ARBA" id="ARBA00023136"/>
    </source>
</evidence>
<feature type="transmembrane region" description="Helical" evidence="6">
    <location>
        <begin position="340"/>
        <end position="357"/>
    </location>
</feature>
<accession>A0A2N3IJI0</accession>
<proteinExistence type="predicted"/>
<evidence type="ECO:0000256" key="6">
    <source>
        <dbReference type="SAM" id="Phobius"/>
    </source>
</evidence>
<feature type="transmembrane region" description="Helical" evidence="6">
    <location>
        <begin position="118"/>
        <end position="137"/>
    </location>
</feature>
<dbReference type="PANTHER" id="PTHR30250:SF11">
    <property type="entry name" value="O-ANTIGEN TRANSPORTER-RELATED"/>
    <property type="match status" value="1"/>
</dbReference>
<dbReference type="PANTHER" id="PTHR30250">
    <property type="entry name" value="PST FAMILY PREDICTED COLANIC ACID TRANSPORTER"/>
    <property type="match status" value="1"/>
</dbReference>
<keyword evidence="5 6" id="KW-0472">Membrane</keyword>
<dbReference type="GO" id="GO:0005886">
    <property type="term" value="C:plasma membrane"/>
    <property type="evidence" value="ECO:0007669"/>
    <property type="project" value="UniProtKB-SubCell"/>
</dbReference>
<protein>
    <submittedName>
        <fullName evidence="7">Polysaccharide biosynthesis protein</fullName>
    </submittedName>
</protein>
<feature type="transmembrane region" description="Helical" evidence="6">
    <location>
        <begin position="456"/>
        <end position="478"/>
    </location>
</feature>
<organism evidence="7 8">
    <name type="scientific">Raineya orbicola</name>
    <dbReference type="NCBI Taxonomy" id="2016530"/>
    <lineage>
        <taxon>Bacteria</taxon>
        <taxon>Pseudomonadati</taxon>
        <taxon>Bacteroidota</taxon>
        <taxon>Cytophagia</taxon>
        <taxon>Cytophagales</taxon>
        <taxon>Raineyaceae</taxon>
        <taxon>Raineya</taxon>
    </lineage>
</organism>
<sequence length="502" mass="57325">MGIVIRQSLKASFASYVGVALGVINNLFVATKFLSPEQLAISRLLLENSLVFASFAHLGLPFITDKFFVFHRNEKEQHHGFLGLIFLWALVGITFFSLLYWFLRENITAYFQLKSPEILAYHFLSIPLTAFWVMMLVLEAYTRNNARIAIPTAVREIFLKGGNIGLILIFALGWISFEFFLYLLVALYGVAVVLLLFYIRILRKWFWKIQWKFFDRKSLYQMAFYGILIALGGIGENLFRFADRVMLAGQEGLRESAIFMLATFIVMTMDIPKKALSQISIPLLSQAIAQNDREKMKELYQKTALHQLLAGAFVFLGIWLCIDEIFLLLPKGKIYAEGKWIVFILGLTTLFNLSTGLRGELILYSGKFYFASIFSFVFAILNIVLNYWLIEGYGVQGAALATAIATSLMILTHLVFVYKIHRIQPFQLKQLYVLIISLAVLGLISLIPTAKNLTELVWVLPLKVLLICVMYCLPVIYFEVSAEVNQIVVKVWQKIKLVFGIR</sequence>
<comment type="caution">
    <text evidence="7">The sequence shown here is derived from an EMBL/GenBank/DDBJ whole genome shotgun (WGS) entry which is preliminary data.</text>
</comment>
<evidence type="ECO:0000256" key="1">
    <source>
        <dbReference type="ARBA" id="ARBA00004651"/>
    </source>
</evidence>
<name>A0A2N3IJI0_9BACT</name>
<feature type="transmembrane region" description="Helical" evidence="6">
    <location>
        <begin position="181"/>
        <end position="201"/>
    </location>
</feature>
<keyword evidence="8" id="KW-1185">Reference proteome</keyword>
<reference evidence="7 8" key="1">
    <citation type="submission" date="2017-06" db="EMBL/GenBank/DDBJ databases">
        <title>Raineya orbicola gen. nov., sp. nov. a slightly thermophilic bacterium of the phylum Bacteroidetes and the description of Raineyaceae fam. nov.</title>
        <authorList>
            <person name="Albuquerque L."/>
            <person name="Polonia A.R.M."/>
            <person name="Barroso C."/>
            <person name="Froufe H.J.C."/>
            <person name="Lage O."/>
            <person name="Lobo-Da-Cunha A."/>
            <person name="Egas C."/>
            <person name="Da Costa M.S."/>
        </authorList>
    </citation>
    <scope>NUCLEOTIDE SEQUENCE [LARGE SCALE GENOMIC DNA]</scope>
    <source>
        <strain evidence="7 8">SPSPC-11</strain>
    </source>
</reference>
<dbReference type="RefSeq" id="WP_165778062.1">
    <property type="nucleotide sequence ID" value="NZ_NKXO01000006.1"/>
</dbReference>
<feature type="transmembrane region" description="Helical" evidence="6">
    <location>
        <begin position="157"/>
        <end position="175"/>
    </location>
</feature>
<feature type="transmembrane region" description="Helical" evidence="6">
    <location>
        <begin position="222"/>
        <end position="241"/>
    </location>
</feature>
<feature type="transmembrane region" description="Helical" evidence="6">
    <location>
        <begin position="305"/>
        <end position="328"/>
    </location>
</feature>
<evidence type="ECO:0000256" key="2">
    <source>
        <dbReference type="ARBA" id="ARBA00022475"/>
    </source>
</evidence>
<keyword evidence="3 6" id="KW-0812">Transmembrane</keyword>
<dbReference type="Proteomes" id="UP000233387">
    <property type="component" value="Unassembled WGS sequence"/>
</dbReference>
<evidence type="ECO:0000256" key="4">
    <source>
        <dbReference type="ARBA" id="ARBA00022989"/>
    </source>
</evidence>
<keyword evidence="4 6" id="KW-1133">Transmembrane helix</keyword>
<feature type="transmembrane region" description="Helical" evidence="6">
    <location>
        <begin position="369"/>
        <end position="390"/>
    </location>
</feature>
<feature type="transmembrane region" description="Helical" evidence="6">
    <location>
        <begin position="253"/>
        <end position="271"/>
    </location>
</feature>
<feature type="transmembrane region" description="Helical" evidence="6">
    <location>
        <begin position="396"/>
        <end position="418"/>
    </location>
</feature>
<keyword evidence="2" id="KW-1003">Cell membrane</keyword>
<dbReference type="EMBL" id="NKXO01000006">
    <property type="protein sequence ID" value="PKQ70474.1"/>
    <property type="molecule type" value="Genomic_DNA"/>
</dbReference>
<evidence type="ECO:0000256" key="3">
    <source>
        <dbReference type="ARBA" id="ARBA00022692"/>
    </source>
</evidence>
<dbReference type="InterPro" id="IPR050833">
    <property type="entry name" value="Poly_Biosynth_Transport"/>
</dbReference>
<evidence type="ECO:0000313" key="7">
    <source>
        <dbReference type="EMBL" id="PKQ70474.1"/>
    </source>
</evidence>
<feature type="transmembrane region" description="Helical" evidence="6">
    <location>
        <begin position="81"/>
        <end position="103"/>
    </location>
</feature>
<comment type="subcellular location">
    <subcellularLocation>
        <location evidence="1">Cell membrane</location>
        <topology evidence="1">Multi-pass membrane protein</topology>
    </subcellularLocation>
</comment>
<feature type="transmembrane region" description="Helical" evidence="6">
    <location>
        <begin position="12"/>
        <end position="30"/>
    </location>
</feature>
<evidence type="ECO:0000313" key="8">
    <source>
        <dbReference type="Proteomes" id="UP000233387"/>
    </source>
</evidence>
<feature type="transmembrane region" description="Helical" evidence="6">
    <location>
        <begin position="50"/>
        <end position="69"/>
    </location>
</feature>
<gene>
    <name evidence="7" type="ORF">Rain11_0557</name>
</gene>
<dbReference type="AlphaFoldDB" id="A0A2N3IJI0"/>